<accession>A0ABY6AD56</accession>
<evidence type="ECO:0000313" key="2">
    <source>
        <dbReference type="EMBL" id="UXD88379.1"/>
    </source>
</evidence>
<gene>
    <name evidence="2" type="ORF">HUF19_13500</name>
</gene>
<name>A0ABY6AD56_9GAMM</name>
<dbReference type="RefSeq" id="WP_260997113.1">
    <property type="nucleotide sequence ID" value="NZ_CP054475.1"/>
</dbReference>
<dbReference type="PROSITE" id="PS51257">
    <property type="entry name" value="PROKAR_LIPOPROTEIN"/>
    <property type="match status" value="1"/>
</dbReference>
<feature type="chain" id="PRO_5046211225" description="Lipoprotein" evidence="1">
    <location>
        <begin position="28"/>
        <end position="162"/>
    </location>
</feature>
<keyword evidence="3" id="KW-1185">Reference proteome</keyword>
<sequence length="162" mass="18150">MSARSTLLNISAMALVFSLSACTTTTAVNEEPRFVWDLPVSEFSRYHEYHYLFELPVGKAAPLDMFVSFCTNDDGLLMIGGMSGIGEGNMLIRRSDEYSVDIAADDVEELMEMLVMSNAHLSCDWQIAPGSKTIPREALYYVRHINGKRSVRELGESLRKTE</sequence>
<evidence type="ECO:0000313" key="3">
    <source>
        <dbReference type="Proteomes" id="UP001065322"/>
    </source>
</evidence>
<proteinExistence type="predicted"/>
<feature type="signal peptide" evidence="1">
    <location>
        <begin position="1"/>
        <end position="27"/>
    </location>
</feature>
<evidence type="ECO:0000256" key="1">
    <source>
        <dbReference type="SAM" id="SignalP"/>
    </source>
</evidence>
<reference evidence="3" key="1">
    <citation type="submission" date="2020-06" db="EMBL/GenBank/DDBJ databases">
        <title>Thalassolituus marinus alknpb1M-1, a hydrocarbon-degrading bacterium isolated from the deep-sea overlying water using an in-situ strategy from the South China Sea basin.</title>
        <authorList>
            <person name="Dong C."/>
            <person name="Chen Y."/>
            <person name="Shao Z."/>
        </authorList>
    </citation>
    <scope>NUCLEOTIDE SEQUENCE [LARGE SCALE GENOMIC DNA]</scope>
    <source>
        <strain evidence="3">alknpb1M-1</strain>
    </source>
</reference>
<dbReference type="EMBL" id="CP054475">
    <property type="protein sequence ID" value="UXD88379.1"/>
    <property type="molecule type" value="Genomic_DNA"/>
</dbReference>
<evidence type="ECO:0008006" key="4">
    <source>
        <dbReference type="Google" id="ProtNLM"/>
    </source>
</evidence>
<protein>
    <recommendedName>
        <fullName evidence="4">Lipoprotein</fullName>
    </recommendedName>
</protein>
<dbReference type="Proteomes" id="UP001065322">
    <property type="component" value="Chromosome"/>
</dbReference>
<organism evidence="2 3">
    <name type="scientific">Thalassolituus hydrocarboniclasticus</name>
    <dbReference type="NCBI Taxonomy" id="2742796"/>
    <lineage>
        <taxon>Bacteria</taxon>
        <taxon>Pseudomonadati</taxon>
        <taxon>Pseudomonadota</taxon>
        <taxon>Gammaproteobacteria</taxon>
        <taxon>Oceanospirillales</taxon>
        <taxon>Oceanospirillaceae</taxon>
        <taxon>Thalassolituus</taxon>
    </lineage>
</organism>
<keyword evidence="1" id="KW-0732">Signal</keyword>